<dbReference type="SUPFAM" id="SSF53300">
    <property type="entry name" value="vWA-like"/>
    <property type="match status" value="1"/>
</dbReference>
<dbReference type="SMART" id="SM00327">
    <property type="entry name" value="VWA"/>
    <property type="match status" value="1"/>
</dbReference>
<feature type="domain" description="VWFA" evidence="2">
    <location>
        <begin position="84"/>
        <end position="266"/>
    </location>
</feature>
<dbReference type="PROSITE" id="PS50234">
    <property type="entry name" value="VWFA"/>
    <property type="match status" value="1"/>
</dbReference>
<dbReference type="CDD" id="cd00198">
    <property type="entry name" value="vWFA"/>
    <property type="match status" value="1"/>
</dbReference>
<accession>A0ABZ2LVB1</accession>
<evidence type="ECO:0000259" key="2">
    <source>
        <dbReference type="PROSITE" id="PS50234"/>
    </source>
</evidence>
<name>A0ABZ2LVB1_9BACT</name>
<evidence type="ECO:0000313" key="4">
    <source>
        <dbReference type="Proteomes" id="UP001370348"/>
    </source>
</evidence>
<dbReference type="RefSeq" id="WP_394822547.1">
    <property type="nucleotide sequence ID" value="NZ_CP089984.1"/>
</dbReference>
<keyword evidence="4" id="KW-1185">Reference proteome</keyword>
<gene>
    <name evidence="3" type="ORF">LZC94_34390</name>
</gene>
<feature type="compositionally biased region" description="Basic and acidic residues" evidence="1">
    <location>
        <begin position="337"/>
        <end position="364"/>
    </location>
</feature>
<dbReference type="InterPro" id="IPR002035">
    <property type="entry name" value="VWF_A"/>
</dbReference>
<evidence type="ECO:0000313" key="3">
    <source>
        <dbReference type="EMBL" id="WXB12927.1"/>
    </source>
</evidence>
<sequence length="397" mass="42403">MLPLALLFSTLSIGCGGGLNLTPVKSTQNRPSNVAVYFKVQSSGGEPVGGMTAEQFRIYEDGSLVSEHESKQTILNPEVAASHYTLLLIDMSGSVSADPEAVKTLVDAATAFTDRVEKTHKVGVYTFDGSPEIHPVAPFGSPGGAKGAIRGLLSYKPQDPSTNLNGAVVKGLAELDRALSRAEHPMRFGTLVVFSDGTDRAGRVTKDQMRKAIKDSKYEVFAIGLGKEMQESELKDVGKNGTSRTDNKQEVVKSFDDIAQRIEASTKSYYLLSYCSPSRAGKHAVKIEAQAKDEKKGERSGSLVSEFDASGFTHGCDPNTPPTFDVTKGDALAPKKQTSEDNDKGEAKDKGSEKRSDQRADKPRAAAVKPTQGGTVQLPPPPTSSSPPAKQPQDFNP</sequence>
<dbReference type="EMBL" id="CP089984">
    <property type="protein sequence ID" value="WXB12927.1"/>
    <property type="molecule type" value="Genomic_DNA"/>
</dbReference>
<feature type="region of interest" description="Disordered" evidence="1">
    <location>
        <begin position="311"/>
        <end position="397"/>
    </location>
</feature>
<evidence type="ECO:0000256" key="1">
    <source>
        <dbReference type="SAM" id="MobiDB-lite"/>
    </source>
</evidence>
<dbReference type="Proteomes" id="UP001370348">
    <property type="component" value="Chromosome"/>
</dbReference>
<dbReference type="Gene3D" id="3.40.50.410">
    <property type="entry name" value="von Willebrand factor, type A domain"/>
    <property type="match status" value="1"/>
</dbReference>
<dbReference type="Pfam" id="PF00092">
    <property type="entry name" value="VWA"/>
    <property type="match status" value="1"/>
</dbReference>
<organism evidence="3 4">
    <name type="scientific">Pendulispora albinea</name>
    <dbReference type="NCBI Taxonomy" id="2741071"/>
    <lineage>
        <taxon>Bacteria</taxon>
        <taxon>Pseudomonadati</taxon>
        <taxon>Myxococcota</taxon>
        <taxon>Myxococcia</taxon>
        <taxon>Myxococcales</taxon>
        <taxon>Sorangiineae</taxon>
        <taxon>Pendulisporaceae</taxon>
        <taxon>Pendulispora</taxon>
    </lineage>
</organism>
<protein>
    <submittedName>
        <fullName evidence="3">VWA domain-containing protein</fullName>
    </submittedName>
</protein>
<proteinExistence type="predicted"/>
<dbReference type="InterPro" id="IPR036465">
    <property type="entry name" value="vWFA_dom_sf"/>
</dbReference>
<reference evidence="3 4" key="1">
    <citation type="submission" date="2021-12" db="EMBL/GenBank/DDBJ databases">
        <title>Discovery of the Pendulisporaceae a myxobacterial family with distinct sporulation behavior and unique specialized metabolism.</title>
        <authorList>
            <person name="Garcia R."/>
            <person name="Popoff A."/>
            <person name="Bader C.D."/>
            <person name="Loehr J."/>
            <person name="Walesch S."/>
            <person name="Walt C."/>
            <person name="Boldt J."/>
            <person name="Bunk B."/>
            <person name="Haeckl F.J.F.P.J."/>
            <person name="Gunesch A.P."/>
            <person name="Birkelbach J."/>
            <person name="Nuebel U."/>
            <person name="Pietschmann T."/>
            <person name="Bach T."/>
            <person name="Mueller R."/>
        </authorList>
    </citation>
    <scope>NUCLEOTIDE SEQUENCE [LARGE SCALE GENOMIC DNA]</scope>
    <source>
        <strain evidence="3 4">MSr11954</strain>
    </source>
</reference>